<keyword evidence="3" id="KW-1003">Cell membrane</keyword>
<evidence type="ECO:0000256" key="3">
    <source>
        <dbReference type="ARBA" id="ARBA00022475"/>
    </source>
</evidence>
<dbReference type="AlphaFoldDB" id="A0AAE3TAH1"/>
<dbReference type="CDD" id="cd06261">
    <property type="entry name" value="TM_PBP2"/>
    <property type="match status" value="1"/>
</dbReference>
<keyword evidence="10" id="KW-1185">Reference proteome</keyword>
<name>A0AAE3TAH1_9RHOB</name>
<feature type="transmembrane region" description="Helical" evidence="7">
    <location>
        <begin position="118"/>
        <end position="141"/>
    </location>
</feature>
<feature type="transmembrane region" description="Helical" evidence="7">
    <location>
        <begin position="300"/>
        <end position="325"/>
    </location>
</feature>
<organism evidence="9 10">
    <name type="scientific">Psychromarinibacter sediminicola</name>
    <dbReference type="NCBI Taxonomy" id="3033385"/>
    <lineage>
        <taxon>Bacteria</taxon>
        <taxon>Pseudomonadati</taxon>
        <taxon>Pseudomonadota</taxon>
        <taxon>Alphaproteobacteria</taxon>
        <taxon>Rhodobacterales</taxon>
        <taxon>Paracoccaceae</taxon>
        <taxon>Psychromarinibacter</taxon>
    </lineage>
</organism>
<comment type="subcellular location">
    <subcellularLocation>
        <location evidence="1 7">Cell membrane</location>
        <topology evidence="1 7">Multi-pass membrane protein</topology>
    </subcellularLocation>
</comment>
<dbReference type="Proteomes" id="UP001220964">
    <property type="component" value="Unassembled WGS sequence"/>
</dbReference>
<dbReference type="RefSeq" id="WP_275567756.1">
    <property type="nucleotide sequence ID" value="NZ_JARGYC010000031.1"/>
</dbReference>
<evidence type="ECO:0000256" key="5">
    <source>
        <dbReference type="ARBA" id="ARBA00022989"/>
    </source>
</evidence>
<feature type="domain" description="ABC transmembrane type-1" evidence="8">
    <location>
        <begin position="114"/>
        <end position="319"/>
    </location>
</feature>
<keyword evidence="6 7" id="KW-0472">Membrane</keyword>
<proteinExistence type="inferred from homology"/>
<dbReference type="SUPFAM" id="SSF161098">
    <property type="entry name" value="MetI-like"/>
    <property type="match status" value="1"/>
</dbReference>
<dbReference type="Pfam" id="PF19300">
    <property type="entry name" value="BPD_transp_1_N"/>
    <property type="match status" value="1"/>
</dbReference>
<gene>
    <name evidence="9" type="ORF">P1J78_12795</name>
</gene>
<dbReference type="InterPro" id="IPR000515">
    <property type="entry name" value="MetI-like"/>
</dbReference>
<feature type="transmembrane region" description="Helical" evidence="7">
    <location>
        <begin position="197"/>
        <end position="216"/>
    </location>
</feature>
<dbReference type="InterPro" id="IPR045621">
    <property type="entry name" value="BPD_transp_1_N"/>
</dbReference>
<evidence type="ECO:0000313" key="9">
    <source>
        <dbReference type="EMBL" id="MDF0601615.1"/>
    </source>
</evidence>
<dbReference type="Gene3D" id="1.10.3720.10">
    <property type="entry name" value="MetI-like"/>
    <property type="match status" value="1"/>
</dbReference>
<comment type="caution">
    <text evidence="9">The sequence shown here is derived from an EMBL/GenBank/DDBJ whole genome shotgun (WGS) entry which is preliminary data.</text>
</comment>
<dbReference type="PANTHER" id="PTHR43163">
    <property type="entry name" value="DIPEPTIDE TRANSPORT SYSTEM PERMEASE PROTEIN DPPB-RELATED"/>
    <property type="match status" value="1"/>
</dbReference>
<dbReference type="GO" id="GO:0055085">
    <property type="term" value="P:transmembrane transport"/>
    <property type="evidence" value="ECO:0007669"/>
    <property type="project" value="InterPro"/>
</dbReference>
<evidence type="ECO:0000256" key="2">
    <source>
        <dbReference type="ARBA" id="ARBA00022448"/>
    </source>
</evidence>
<reference evidence="9" key="1">
    <citation type="submission" date="2023-03" db="EMBL/GenBank/DDBJ databases">
        <title>Multiphase analysis and comparison of six strains from genera Psychromarinibacter, Lutimaribacter, and Maritimibacter, including a novel species: Psychromarinibacter sediminicola sp. nov.</title>
        <authorList>
            <person name="Wang Y.-H."/>
            <person name="Ye M.-Q."/>
            <person name="Du Z.-J."/>
        </authorList>
    </citation>
    <scope>NUCLEOTIDE SEQUENCE</scope>
    <source>
        <strain evidence="9">C21-152</strain>
    </source>
</reference>
<dbReference type="GO" id="GO:0005886">
    <property type="term" value="C:plasma membrane"/>
    <property type="evidence" value="ECO:0007669"/>
    <property type="project" value="UniProtKB-SubCell"/>
</dbReference>
<evidence type="ECO:0000256" key="7">
    <source>
        <dbReference type="RuleBase" id="RU363032"/>
    </source>
</evidence>
<dbReference type="InterPro" id="IPR035906">
    <property type="entry name" value="MetI-like_sf"/>
</dbReference>
<dbReference type="PANTHER" id="PTHR43163:SF6">
    <property type="entry name" value="DIPEPTIDE TRANSPORT SYSTEM PERMEASE PROTEIN DPPB-RELATED"/>
    <property type="match status" value="1"/>
</dbReference>
<sequence>MHPVLKIVIQRLLLGLLTLLVVSIVIFLAVNALPGDFAQAILGQSATPEAVAAIRRDLGLDQPAVTRYFSWLADMLTGDLGVSFAQANFASFVGTSAESGSGPVTVLQQITPRFQNTMFLAGVTAIIAVPVSLTLGILAALYRNSAFDRGVNIFALSSVSSPEFFLAYILILFLAVLNPVLPSLSNIFSDMGLGERLRATLLPALTLTLVVTAQMMRMTRAAIINLLASPYIEMARLKGISPTRVIVTHALPNALAPIITVIALNLAYLITGVVVVEVVFVYPGIGQLFVDSVKIRDIPVVQACCLIFASAYILLNLLADVLSILSNPRLRHPK</sequence>
<keyword evidence="2 7" id="KW-0813">Transport</keyword>
<feature type="transmembrane region" description="Helical" evidence="7">
    <location>
        <begin position="153"/>
        <end position="177"/>
    </location>
</feature>
<protein>
    <submittedName>
        <fullName evidence="9">ABC transporter permease</fullName>
    </submittedName>
</protein>
<evidence type="ECO:0000259" key="8">
    <source>
        <dbReference type="PROSITE" id="PS50928"/>
    </source>
</evidence>
<keyword evidence="4 7" id="KW-0812">Transmembrane</keyword>
<evidence type="ECO:0000256" key="1">
    <source>
        <dbReference type="ARBA" id="ARBA00004651"/>
    </source>
</evidence>
<keyword evidence="5 7" id="KW-1133">Transmembrane helix</keyword>
<feature type="transmembrane region" description="Helical" evidence="7">
    <location>
        <begin position="254"/>
        <end position="280"/>
    </location>
</feature>
<feature type="transmembrane region" description="Helical" evidence="7">
    <location>
        <begin position="12"/>
        <end position="33"/>
    </location>
</feature>
<evidence type="ECO:0000256" key="6">
    <source>
        <dbReference type="ARBA" id="ARBA00023136"/>
    </source>
</evidence>
<dbReference type="PROSITE" id="PS50928">
    <property type="entry name" value="ABC_TM1"/>
    <property type="match status" value="1"/>
</dbReference>
<evidence type="ECO:0000313" key="10">
    <source>
        <dbReference type="Proteomes" id="UP001220964"/>
    </source>
</evidence>
<accession>A0AAE3TAH1</accession>
<evidence type="ECO:0000256" key="4">
    <source>
        <dbReference type="ARBA" id="ARBA00022692"/>
    </source>
</evidence>
<dbReference type="EMBL" id="JARGYC010000031">
    <property type="protein sequence ID" value="MDF0601615.1"/>
    <property type="molecule type" value="Genomic_DNA"/>
</dbReference>
<comment type="similarity">
    <text evidence="7">Belongs to the binding-protein-dependent transport system permease family.</text>
</comment>
<dbReference type="Pfam" id="PF00528">
    <property type="entry name" value="BPD_transp_1"/>
    <property type="match status" value="1"/>
</dbReference>